<keyword evidence="4" id="KW-1185">Reference proteome</keyword>
<evidence type="ECO:0000313" key="3">
    <source>
        <dbReference type="EMBL" id="EFX61392.1"/>
    </source>
</evidence>
<protein>
    <submittedName>
        <fullName evidence="3">Uncharacterized protein</fullName>
    </submittedName>
</protein>
<name>E9I3N8_DAPPU</name>
<dbReference type="KEGG" id="dpx:DAPPUDRAFT_273750"/>
<dbReference type="OrthoDB" id="6387806at2759"/>
<dbReference type="Proteomes" id="UP000000305">
    <property type="component" value="Unassembled WGS sequence"/>
</dbReference>
<dbReference type="PANTHER" id="PTHR46903">
    <property type="entry name" value="C2H2-TYPE DOMAIN-CONTAINING PROTEIN"/>
    <property type="match status" value="1"/>
</dbReference>
<dbReference type="AlphaFoldDB" id="E9I3N8"/>
<accession>E9I3N8</accession>
<organism evidence="3 4">
    <name type="scientific">Daphnia pulex</name>
    <name type="common">Water flea</name>
    <dbReference type="NCBI Taxonomy" id="6669"/>
    <lineage>
        <taxon>Eukaryota</taxon>
        <taxon>Metazoa</taxon>
        <taxon>Ecdysozoa</taxon>
        <taxon>Arthropoda</taxon>
        <taxon>Crustacea</taxon>
        <taxon>Branchiopoda</taxon>
        <taxon>Diplostraca</taxon>
        <taxon>Cladocera</taxon>
        <taxon>Anomopoda</taxon>
        <taxon>Daphniidae</taxon>
        <taxon>Daphnia</taxon>
    </lineage>
</organism>
<dbReference type="PANTHER" id="PTHR46903:SF1">
    <property type="entry name" value="CCHC-TYPE DOMAIN-CONTAINING PROTEIN"/>
    <property type="match status" value="1"/>
</dbReference>
<sequence length="204" mass="22272">MEPPPPVAEWALEVCKAKQRGIRYKITGCHTRIQNIVTNNLSRRDAEKHLNDARNLLGDLERIHDRIIELVDDDEVAATQNTQHLAYASTVDAASALVENYLLQRQDDNSSVVPETEAQAAARRALQAAEQRVREARAEVEAAEQAFMDLGGDLSALEGTELGPSDSVSQAGRQAPKEKESLGVSDQGPISVIHIPSKTGFPQD</sequence>
<keyword evidence="1" id="KW-0175">Coiled coil</keyword>
<dbReference type="EMBL" id="GL734666">
    <property type="protein sequence ID" value="EFX61392.1"/>
    <property type="molecule type" value="Genomic_DNA"/>
</dbReference>
<feature type="region of interest" description="Disordered" evidence="2">
    <location>
        <begin position="154"/>
        <end position="204"/>
    </location>
</feature>
<dbReference type="PhylomeDB" id="E9I3N8"/>
<dbReference type="InParanoid" id="E9I3N8"/>
<evidence type="ECO:0000256" key="2">
    <source>
        <dbReference type="SAM" id="MobiDB-lite"/>
    </source>
</evidence>
<evidence type="ECO:0000313" key="4">
    <source>
        <dbReference type="Proteomes" id="UP000000305"/>
    </source>
</evidence>
<feature type="coiled-coil region" evidence="1">
    <location>
        <begin position="119"/>
        <end position="146"/>
    </location>
</feature>
<reference evidence="3 4" key="1">
    <citation type="journal article" date="2011" name="Science">
        <title>The ecoresponsive genome of Daphnia pulex.</title>
        <authorList>
            <person name="Colbourne J.K."/>
            <person name="Pfrender M.E."/>
            <person name="Gilbert D."/>
            <person name="Thomas W.K."/>
            <person name="Tucker A."/>
            <person name="Oakley T.H."/>
            <person name="Tokishita S."/>
            <person name="Aerts A."/>
            <person name="Arnold G.J."/>
            <person name="Basu M.K."/>
            <person name="Bauer D.J."/>
            <person name="Caceres C.E."/>
            <person name="Carmel L."/>
            <person name="Casola C."/>
            <person name="Choi J.H."/>
            <person name="Detter J.C."/>
            <person name="Dong Q."/>
            <person name="Dusheyko S."/>
            <person name="Eads B.D."/>
            <person name="Frohlich T."/>
            <person name="Geiler-Samerotte K.A."/>
            <person name="Gerlach D."/>
            <person name="Hatcher P."/>
            <person name="Jogdeo S."/>
            <person name="Krijgsveld J."/>
            <person name="Kriventseva E.V."/>
            <person name="Kultz D."/>
            <person name="Laforsch C."/>
            <person name="Lindquist E."/>
            <person name="Lopez J."/>
            <person name="Manak J.R."/>
            <person name="Muller J."/>
            <person name="Pangilinan J."/>
            <person name="Patwardhan R.P."/>
            <person name="Pitluck S."/>
            <person name="Pritham E.J."/>
            <person name="Rechtsteiner A."/>
            <person name="Rho M."/>
            <person name="Rogozin I.B."/>
            <person name="Sakarya O."/>
            <person name="Salamov A."/>
            <person name="Schaack S."/>
            <person name="Shapiro H."/>
            <person name="Shiga Y."/>
            <person name="Skalitzky C."/>
            <person name="Smith Z."/>
            <person name="Souvorov A."/>
            <person name="Sung W."/>
            <person name="Tang Z."/>
            <person name="Tsuchiya D."/>
            <person name="Tu H."/>
            <person name="Vos H."/>
            <person name="Wang M."/>
            <person name="Wolf Y.I."/>
            <person name="Yamagata H."/>
            <person name="Yamada T."/>
            <person name="Ye Y."/>
            <person name="Shaw J.R."/>
            <person name="Andrews J."/>
            <person name="Crease T.J."/>
            <person name="Tang H."/>
            <person name="Lucas S.M."/>
            <person name="Robertson H.M."/>
            <person name="Bork P."/>
            <person name="Koonin E.V."/>
            <person name="Zdobnov E.M."/>
            <person name="Grigoriev I.V."/>
            <person name="Lynch M."/>
            <person name="Boore J.L."/>
        </authorList>
    </citation>
    <scope>NUCLEOTIDE SEQUENCE [LARGE SCALE GENOMIC DNA]</scope>
</reference>
<evidence type="ECO:0000256" key="1">
    <source>
        <dbReference type="SAM" id="Coils"/>
    </source>
</evidence>
<proteinExistence type="predicted"/>
<gene>
    <name evidence="3" type="ORF">DAPPUDRAFT_273750</name>
</gene>
<dbReference type="HOGENOM" id="CLU_1344474_0_0_1"/>